<proteinExistence type="predicted"/>
<organism evidence="1 2">
    <name type="scientific">Geobacter soli</name>
    <dbReference type="NCBI Taxonomy" id="1510391"/>
    <lineage>
        <taxon>Bacteria</taxon>
        <taxon>Pseudomonadati</taxon>
        <taxon>Thermodesulfobacteriota</taxon>
        <taxon>Desulfuromonadia</taxon>
        <taxon>Geobacterales</taxon>
        <taxon>Geobacteraceae</taxon>
        <taxon>Geobacter</taxon>
    </lineage>
</organism>
<sequence>MKITALLPMKGHSERVPNKNMRLFCGRPLYHCVAGVLQKSTLVSSFVINTDSREIAEDARRHFSKVRVNERPEHLCGDFVPMNDIIGCDLSASTGEHFLQTHSTNPLLTINTLEKAIRDYFAGIGVYDSLFSVTRLQSRLYWESGAPVNHNPQELLRTQDLPPLFEENSNFYLFSKASFAAAGNKRIGLSPKMFEVNKLEAVDIDEEEDFQLAELLFKSRVRK</sequence>
<dbReference type="PANTHER" id="PTHR21485:SF6">
    <property type="entry name" value="N-ACYLNEURAMINATE CYTIDYLYLTRANSFERASE-RELATED"/>
    <property type="match status" value="1"/>
</dbReference>
<dbReference type="Gene3D" id="3.90.550.10">
    <property type="entry name" value="Spore Coat Polysaccharide Biosynthesis Protein SpsA, Chain A"/>
    <property type="match status" value="1"/>
</dbReference>
<dbReference type="SUPFAM" id="SSF53448">
    <property type="entry name" value="Nucleotide-diphospho-sugar transferases"/>
    <property type="match status" value="1"/>
</dbReference>
<dbReference type="EMBL" id="JXBL01000001">
    <property type="protein sequence ID" value="KIE42100.1"/>
    <property type="molecule type" value="Genomic_DNA"/>
</dbReference>
<name>A0A0C1U2S6_9BACT</name>
<dbReference type="InterPro" id="IPR003329">
    <property type="entry name" value="Cytidylyl_trans"/>
</dbReference>
<comment type="caution">
    <text evidence="1">The sequence shown here is derived from an EMBL/GenBank/DDBJ whole genome shotgun (WGS) entry which is preliminary data.</text>
</comment>
<dbReference type="Pfam" id="PF02348">
    <property type="entry name" value="CTP_transf_3"/>
    <property type="match status" value="1"/>
</dbReference>
<evidence type="ECO:0000313" key="1">
    <source>
        <dbReference type="EMBL" id="KIE42100.1"/>
    </source>
</evidence>
<dbReference type="AlphaFoldDB" id="A0A0C1U2S6"/>
<accession>A0A0C1U2S6</accession>
<dbReference type="RefSeq" id="WP_039644354.1">
    <property type="nucleotide sequence ID" value="NZ_JXBL01000001.1"/>
</dbReference>
<dbReference type="Proteomes" id="UP000031433">
    <property type="component" value="Unassembled WGS sequence"/>
</dbReference>
<dbReference type="CDD" id="cd02513">
    <property type="entry name" value="CMP-NeuAc_Synthase"/>
    <property type="match status" value="1"/>
</dbReference>
<keyword evidence="2" id="KW-1185">Reference proteome</keyword>
<keyword evidence="1" id="KW-0808">Transferase</keyword>
<dbReference type="GO" id="GO:0008781">
    <property type="term" value="F:N-acylneuraminate cytidylyltransferase activity"/>
    <property type="evidence" value="ECO:0007669"/>
    <property type="project" value="TreeGrafter"/>
</dbReference>
<gene>
    <name evidence="1" type="ORF">SE37_05375</name>
</gene>
<reference evidence="1 2" key="1">
    <citation type="submission" date="2015-01" db="EMBL/GenBank/DDBJ databases">
        <title>Genome sequence of the anaerobic bacterium Geobacter soli GSS01, a dissimilatory Fe(III) reducer from soil.</title>
        <authorList>
            <person name="Yang G."/>
            <person name="Zhou S."/>
        </authorList>
    </citation>
    <scope>NUCLEOTIDE SEQUENCE [LARGE SCALE GENOMIC DNA]</scope>
    <source>
        <strain evidence="1 2">GSS01</strain>
    </source>
</reference>
<dbReference type="PANTHER" id="PTHR21485">
    <property type="entry name" value="HAD SUPERFAMILY MEMBERS CMAS AND KDSC"/>
    <property type="match status" value="1"/>
</dbReference>
<protein>
    <submittedName>
        <fullName evidence="1">Acylneuraminate cytidylyltransferase</fullName>
    </submittedName>
</protein>
<dbReference type="InterPro" id="IPR029044">
    <property type="entry name" value="Nucleotide-diphossugar_trans"/>
</dbReference>
<dbReference type="InterPro" id="IPR050793">
    <property type="entry name" value="CMP-NeuNAc_synthase"/>
</dbReference>
<evidence type="ECO:0000313" key="2">
    <source>
        <dbReference type="Proteomes" id="UP000031433"/>
    </source>
</evidence>
<keyword evidence="1" id="KW-0548">Nucleotidyltransferase</keyword>